<dbReference type="GO" id="GO:0022900">
    <property type="term" value="P:electron transport chain"/>
    <property type="evidence" value="ECO:0007669"/>
    <property type="project" value="InterPro"/>
</dbReference>
<protein>
    <recommendedName>
        <fullName evidence="7">Cytochrome c domain-containing protein</fullName>
    </recommendedName>
</protein>
<dbReference type="GO" id="GO:0020037">
    <property type="term" value="F:heme binding"/>
    <property type="evidence" value="ECO:0007669"/>
    <property type="project" value="InterPro"/>
</dbReference>
<dbReference type="InterPro" id="IPR012127">
    <property type="entry name" value="Cyt_c_prime"/>
</dbReference>
<name>A0A383ANQ4_9ZZZZ</name>
<evidence type="ECO:0000256" key="2">
    <source>
        <dbReference type="ARBA" id="ARBA00022617"/>
    </source>
</evidence>
<dbReference type="Pfam" id="PF01322">
    <property type="entry name" value="Cytochrom_C_2"/>
    <property type="match status" value="1"/>
</dbReference>
<dbReference type="PROSITE" id="PS51009">
    <property type="entry name" value="CYTCII"/>
    <property type="match status" value="1"/>
</dbReference>
<accession>A0A383ANQ4</accession>
<evidence type="ECO:0000256" key="1">
    <source>
        <dbReference type="ARBA" id="ARBA00022448"/>
    </source>
</evidence>
<gene>
    <name evidence="6" type="ORF">METZ01_LOCUS462400</name>
</gene>
<dbReference type="InterPro" id="IPR002321">
    <property type="entry name" value="Cyt_c_II"/>
</dbReference>
<evidence type="ECO:0008006" key="7">
    <source>
        <dbReference type="Google" id="ProtNLM"/>
    </source>
</evidence>
<reference evidence="6" key="1">
    <citation type="submission" date="2018-05" db="EMBL/GenBank/DDBJ databases">
        <authorList>
            <person name="Lanie J.A."/>
            <person name="Ng W.-L."/>
            <person name="Kazmierczak K.M."/>
            <person name="Andrzejewski T.M."/>
            <person name="Davidsen T.M."/>
            <person name="Wayne K.J."/>
            <person name="Tettelin H."/>
            <person name="Glass J.I."/>
            <person name="Rusch D."/>
            <person name="Podicherti R."/>
            <person name="Tsui H.-C.T."/>
            <person name="Winkler M.E."/>
        </authorList>
    </citation>
    <scope>NUCLEOTIDE SEQUENCE</scope>
</reference>
<dbReference type="EMBL" id="UINC01193774">
    <property type="protein sequence ID" value="SVE09546.1"/>
    <property type="molecule type" value="Genomic_DNA"/>
</dbReference>
<dbReference type="PRINTS" id="PR00608">
    <property type="entry name" value="CYTCHROMECII"/>
</dbReference>
<dbReference type="GO" id="GO:0042597">
    <property type="term" value="C:periplasmic space"/>
    <property type="evidence" value="ECO:0007669"/>
    <property type="project" value="InterPro"/>
</dbReference>
<dbReference type="AlphaFoldDB" id="A0A383ANQ4"/>
<dbReference type="InterPro" id="IPR010980">
    <property type="entry name" value="Cyt_c/b562"/>
</dbReference>
<keyword evidence="2" id="KW-0349">Heme</keyword>
<keyword evidence="1" id="KW-0813">Transport</keyword>
<dbReference type="InterPro" id="IPR015984">
    <property type="entry name" value="Cyt_c_prime_subgr"/>
</dbReference>
<sequence>MIKVKQIIVYVFMFFILMNSYAFAQNAEEIVKYRKNIMKAIGSHISVIASNVKGKVVIESDIIPHAKALYLSISSINIEKTFPSNTSTNDNLKTRALLEVWKKPNEFTLAMNNSVKKADELLLAAETKDIKLIAKALGGLGKSCGACHKIFRKEK</sequence>
<dbReference type="Gene3D" id="1.20.120.10">
    <property type="entry name" value="Cytochrome c/b562"/>
    <property type="match status" value="1"/>
</dbReference>
<dbReference type="SUPFAM" id="SSF47175">
    <property type="entry name" value="Cytochromes"/>
    <property type="match status" value="1"/>
</dbReference>
<organism evidence="6">
    <name type="scientific">marine metagenome</name>
    <dbReference type="NCBI Taxonomy" id="408172"/>
    <lineage>
        <taxon>unclassified sequences</taxon>
        <taxon>metagenomes</taxon>
        <taxon>ecological metagenomes</taxon>
    </lineage>
</organism>
<keyword evidence="5" id="KW-0408">Iron</keyword>
<dbReference type="GO" id="GO:0005506">
    <property type="term" value="F:iron ion binding"/>
    <property type="evidence" value="ECO:0007669"/>
    <property type="project" value="InterPro"/>
</dbReference>
<dbReference type="PIRSF" id="PIRSF000027">
    <property type="entry name" value="Cytc_c_prime"/>
    <property type="match status" value="1"/>
</dbReference>
<dbReference type="GO" id="GO:0009055">
    <property type="term" value="F:electron transfer activity"/>
    <property type="evidence" value="ECO:0007669"/>
    <property type="project" value="InterPro"/>
</dbReference>
<evidence type="ECO:0000313" key="6">
    <source>
        <dbReference type="EMBL" id="SVE09546.1"/>
    </source>
</evidence>
<proteinExistence type="predicted"/>
<evidence type="ECO:0000256" key="4">
    <source>
        <dbReference type="ARBA" id="ARBA00022982"/>
    </source>
</evidence>
<keyword evidence="3" id="KW-0479">Metal-binding</keyword>
<evidence type="ECO:0000256" key="3">
    <source>
        <dbReference type="ARBA" id="ARBA00022723"/>
    </source>
</evidence>
<evidence type="ECO:0000256" key="5">
    <source>
        <dbReference type="ARBA" id="ARBA00023004"/>
    </source>
</evidence>
<keyword evidence="4" id="KW-0249">Electron transport</keyword>